<proteinExistence type="predicted"/>
<dbReference type="AlphaFoldDB" id="A0A0F9K853"/>
<reference evidence="1" key="1">
    <citation type="journal article" date="2015" name="Nature">
        <title>Complex archaea that bridge the gap between prokaryotes and eukaryotes.</title>
        <authorList>
            <person name="Spang A."/>
            <person name="Saw J.H."/>
            <person name="Jorgensen S.L."/>
            <person name="Zaremba-Niedzwiedzka K."/>
            <person name="Martijn J."/>
            <person name="Lind A.E."/>
            <person name="van Eijk R."/>
            <person name="Schleper C."/>
            <person name="Guy L."/>
            <person name="Ettema T.J."/>
        </authorList>
    </citation>
    <scope>NUCLEOTIDE SEQUENCE</scope>
</reference>
<gene>
    <name evidence="1" type="ORF">LCGC14_1361240</name>
</gene>
<comment type="caution">
    <text evidence="1">The sequence shown here is derived from an EMBL/GenBank/DDBJ whole genome shotgun (WGS) entry which is preliminary data.</text>
</comment>
<accession>A0A0F9K853</accession>
<name>A0A0F9K853_9ZZZZ</name>
<dbReference type="EMBL" id="LAZR01008509">
    <property type="protein sequence ID" value="KKM78309.1"/>
    <property type="molecule type" value="Genomic_DNA"/>
</dbReference>
<organism evidence="1">
    <name type="scientific">marine sediment metagenome</name>
    <dbReference type="NCBI Taxonomy" id="412755"/>
    <lineage>
        <taxon>unclassified sequences</taxon>
        <taxon>metagenomes</taxon>
        <taxon>ecological metagenomes</taxon>
    </lineage>
</organism>
<sequence length="141" mass="16033">MPETEEAIHGGGPQAQIEREAAEKKARLERMDTLFETWKTGWVEIVDEETIDCTTGKLKVIKTVEEQRSEFFAEIPDGDILKMCRMDEDNPLTIMEKLSGLQSTGVIPALPSLNHVVRAFEDNYRTIGQEICRAVRRGRIK</sequence>
<evidence type="ECO:0000313" key="1">
    <source>
        <dbReference type="EMBL" id="KKM78309.1"/>
    </source>
</evidence>
<protein>
    <submittedName>
        <fullName evidence="1">Uncharacterized protein</fullName>
    </submittedName>
</protein>